<protein>
    <submittedName>
        <fullName evidence="1">Uncharacterized protein</fullName>
    </submittedName>
</protein>
<name>A0ACC0B0A4_CATRO</name>
<reference evidence="2" key="1">
    <citation type="journal article" date="2023" name="Nat. Plants">
        <title>Single-cell RNA sequencing provides a high-resolution roadmap for understanding the multicellular compartmentation of specialized metabolism.</title>
        <authorList>
            <person name="Sun S."/>
            <person name="Shen X."/>
            <person name="Li Y."/>
            <person name="Li Y."/>
            <person name="Wang S."/>
            <person name="Li R."/>
            <person name="Zhang H."/>
            <person name="Shen G."/>
            <person name="Guo B."/>
            <person name="Wei J."/>
            <person name="Xu J."/>
            <person name="St-Pierre B."/>
            <person name="Chen S."/>
            <person name="Sun C."/>
        </authorList>
    </citation>
    <scope>NUCLEOTIDE SEQUENCE [LARGE SCALE GENOMIC DNA]</scope>
</reference>
<gene>
    <name evidence="1" type="ORF">M9H77_16249</name>
</gene>
<accession>A0ACC0B0A4</accession>
<sequence length="164" mass="18957">MKDKTYLIINRYQRSRAADHRTYGTLACKCGGAVKKYAKPILDNEEEEIPIKRRGPYETLKCGCPFKLKREQMTTSENWQFAQKIYNVVAKIKKNRMQGGNTVEEVLYLSAKRGYMIFYKNCEESNVLSKLGCWNMHDCRCVRPVSEAKERTCASVRSHPVSAM</sequence>
<proteinExistence type="predicted"/>
<dbReference type="Proteomes" id="UP001060085">
    <property type="component" value="Linkage Group LG04"/>
</dbReference>
<evidence type="ECO:0000313" key="2">
    <source>
        <dbReference type="Proteomes" id="UP001060085"/>
    </source>
</evidence>
<comment type="caution">
    <text evidence="1">The sequence shown here is derived from an EMBL/GenBank/DDBJ whole genome shotgun (WGS) entry which is preliminary data.</text>
</comment>
<keyword evidence="2" id="KW-1185">Reference proteome</keyword>
<evidence type="ECO:0000313" key="1">
    <source>
        <dbReference type="EMBL" id="KAI5666396.1"/>
    </source>
</evidence>
<dbReference type="EMBL" id="CM044704">
    <property type="protein sequence ID" value="KAI5666396.1"/>
    <property type="molecule type" value="Genomic_DNA"/>
</dbReference>
<organism evidence="1 2">
    <name type="scientific">Catharanthus roseus</name>
    <name type="common">Madagascar periwinkle</name>
    <name type="synonym">Vinca rosea</name>
    <dbReference type="NCBI Taxonomy" id="4058"/>
    <lineage>
        <taxon>Eukaryota</taxon>
        <taxon>Viridiplantae</taxon>
        <taxon>Streptophyta</taxon>
        <taxon>Embryophyta</taxon>
        <taxon>Tracheophyta</taxon>
        <taxon>Spermatophyta</taxon>
        <taxon>Magnoliopsida</taxon>
        <taxon>eudicotyledons</taxon>
        <taxon>Gunneridae</taxon>
        <taxon>Pentapetalae</taxon>
        <taxon>asterids</taxon>
        <taxon>lamiids</taxon>
        <taxon>Gentianales</taxon>
        <taxon>Apocynaceae</taxon>
        <taxon>Rauvolfioideae</taxon>
        <taxon>Vinceae</taxon>
        <taxon>Catharanthinae</taxon>
        <taxon>Catharanthus</taxon>
    </lineage>
</organism>